<protein>
    <submittedName>
        <fullName evidence="1">Uncharacterized protein</fullName>
    </submittedName>
</protein>
<sequence>MSIELNGIGDFLLMLFKKSTISQGLLPFVYARNRTRKKKNEHSHRNRLQMHIIDLVRRSSSQDGVLLCPIKFDPSFSKGNTALYKKSKSIKIFSMTIPIDLNSGIKQAKQNVRLSDGLSKSEKKAEENVMVSFSDIYSLCVCV</sequence>
<evidence type="ECO:0000313" key="1">
    <source>
        <dbReference type="EMBL" id="CAL8129751.1"/>
    </source>
</evidence>
<accession>A0ABP1RKZ2</accession>
<name>A0ABP1RKZ2_9HEXA</name>
<evidence type="ECO:0000313" key="2">
    <source>
        <dbReference type="Proteomes" id="UP001642540"/>
    </source>
</evidence>
<dbReference type="Proteomes" id="UP001642540">
    <property type="component" value="Unassembled WGS sequence"/>
</dbReference>
<dbReference type="EMBL" id="CAXLJM020000078">
    <property type="protein sequence ID" value="CAL8129751.1"/>
    <property type="molecule type" value="Genomic_DNA"/>
</dbReference>
<gene>
    <name evidence="1" type="ORF">ODALV1_LOCUS23429</name>
</gene>
<proteinExistence type="predicted"/>
<reference evidence="1 2" key="1">
    <citation type="submission" date="2024-08" db="EMBL/GenBank/DDBJ databases">
        <authorList>
            <person name="Cucini C."/>
            <person name="Frati F."/>
        </authorList>
    </citation>
    <scope>NUCLEOTIDE SEQUENCE [LARGE SCALE GENOMIC DNA]</scope>
</reference>
<comment type="caution">
    <text evidence="1">The sequence shown here is derived from an EMBL/GenBank/DDBJ whole genome shotgun (WGS) entry which is preliminary data.</text>
</comment>
<keyword evidence="2" id="KW-1185">Reference proteome</keyword>
<organism evidence="1 2">
    <name type="scientific">Orchesella dallaii</name>
    <dbReference type="NCBI Taxonomy" id="48710"/>
    <lineage>
        <taxon>Eukaryota</taxon>
        <taxon>Metazoa</taxon>
        <taxon>Ecdysozoa</taxon>
        <taxon>Arthropoda</taxon>
        <taxon>Hexapoda</taxon>
        <taxon>Collembola</taxon>
        <taxon>Entomobryomorpha</taxon>
        <taxon>Entomobryoidea</taxon>
        <taxon>Orchesellidae</taxon>
        <taxon>Orchesellinae</taxon>
        <taxon>Orchesella</taxon>
    </lineage>
</organism>